<protein>
    <submittedName>
        <fullName evidence="1">13272_t:CDS:1</fullName>
    </submittedName>
</protein>
<reference evidence="1" key="1">
    <citation type="submission" date="2021-06" db="EMBL/GenBank/DDBJ databases">
        <authorList>
            <person name="Kallberg Y."/>
            <person name="Tangrot J."/>
            <person name="Rosling A."/>
        </authorList>
    </citation>
    <scope>NUCLEOTIDE SEQUENCE</scope>
    <source>
        <strain evidence="1">IN212</strain>
    </source>
</reference>
<organism evidence="1 2">
    <name type="scientific">Racocetra fulgida</name>
    <dbReference type="NCBI Taxonomy" id="60492"/>
    <lineage>
        <taxon>Eukaryota</taxon>
        <taxon>Fungi</taxon>
        <taxon>Fungi incertae sedis</taxon>
        <taxon>Mucoromycota</taxon>
        <taxon>Glomeromycotina</taxon>
        <taxon>Glomeromycetes</taxon>
        <taxon>Diversisporales</taxon>
        <taxon>Gigasporaceae</taxon>
        <taxon>Racocetra</taxon>
    </lineage>
</organism>
<evidence type="ECO:0000313" key="2">
    <source>
        <dbReference type="Proteomes" id="UP000789396"/>
    </source>
</evidence>
<name>A0A9N9IJX5_9GLOM</name>
<dbReference type="Proteomes" id="UP000789396">
    <property type="component" value="Unassembled WGS sequence"/>
</dbReference>
<keyword evidence="2" id="KW-1185">Reference proteome</keyword>
<comment type="caution">
    <text evidence="1">The sequence shown here is derived from an EMBL/GenBank/DDBJ whole genome shotgun (WGS) entry which is preliminary data.</text>
</comment>
<sequence>MEALPLPLEYFNFTILSQASPLFEYTNFITPVTTDLYDGREWLSDYGINERDKLENAIKGSLIKMILRSCEILKHLYLKDLICDHKMLNNTTINSVDFYIRYGAKTVVASKAIYGLGKNFEEDTTSTSLNMKLLLISLCKNSVPNTLEIYEHQINDERGM</sequence>
<proteinExistence type="predicted"/>
<dbReference type="EMBL" id="CAJVPZ010031204">
    <property type="protein sequence ID" value="CAG8738721.1"/>
    <property type="molecule type" value="Genomic_DNA"/>
</dbReference>
<gene>
    <name evidence="1" type="ORF">RFULGI_LOCUS12691</name>
</gene>
<dbReference type="AlphaFoldDB" id="A0A9N9IJX5"/>
<feature type="non-terminal residue" evidence="1">
    <location>
        <position position="160"/>
    </location>
</feature>
<evidence type="ECO:0000313" key="1">
    <source>
        <dbReference type="EMBL" id="CAG8738721.1"/>
    </source>
</evidence>
<accession>A0A9N9IJX5</accession>
<dbReference type="OrthoDB" id="2488909at2759"/>